<dbReference type="EMBL" id="BMJC01000001">
    <property type="protein sequence ID" value="GGA92626.1"/>
    <property type="molecule type" value="Genomic_DNA"/>
</dbReference>
<accession>A0A8J2UBR6</accession>
<sequence>MATALTKNKGHHLYYRCPEIDSSKVLAQRPSTPFELADNPNWRVRVLIETLGNAGIVIVPPSQGYQFIQSGLREVLTILPAERALLHKLAKGFNLYKAPVYLPASFPRLPSTSDQPLTDFNQRGDVISLLQNHEWHMVYSTPERTYFRRPGKTDHYTSGNFHHQLRSFWVWSTSTDFRARWPHNPSAVYAFLRCKGDFKQAARELIGLGYGKSYKRT</sequence>
<dbReference type="AlphaFoldDB" id="A0A8J2UBR6"/>
<dbReference type="Proteomes" id="UP000607559">
    <property type="component" value="Unassembled WGS sequence"/>
</dbReference>
<evidence type="ECO:0000313" key="1">
    <source>
        <dbReference type="EMBL" id="GGA92626.1"/>
    </source>
</evidence>
<gene>
    <name evidence="1" type="ORF">GCM10011511_15010</name>
</gene>
<reference evidence="1" key="2">
    <citation type="submission" date="2020-09" db="EMBL/GenBank/DDBJ databases">
        <authorList>
            <person name="Sun Q."/>
            <person name="Zhou Y."/>
        </authorList>
    </citation>
    <scope>NUCLEOTIDE SEQUENCE</scope>
    <source>
        <strain evidence="1">CGMCC 1.15448</strain>
    </source>
</reference>
<organism evidence="1 2">
    <name type="scientific">Puia dinghuensis</name>
    <dbReference type="NCBI Taxonomy" id="1792502"/>
    <lineage>
        <taxon>Bacteria</taxon>
        <taxon>Pseudomonadati</taxon>
        <taxon>Bacteroidota</taxon>
        <taxon>Chitinophagia</taxon>
        <taxon>Chitinophagales</taxon>
        <taxon>Chitinophagaceae</taxon>
        <taxon>Puia</taxon>
    </lineage>
</organism>
<evidence type="ECO:0000313" key="2">
    <source>
        <dbReference type="Proteomes" id="UP000607559"/>
    </source>
</evidence>
<proteinExistence type="predicted"/>
<name>A0A8J2UBR6_9BACT</name>
<protein>
    <recommendedName>
        <fullName evidence="3">DNA primase/polymerase bifunctional N-terminal domain-containing protein</fullName>
    </recommendedName>
</protein>
<keyword evidence="2" id="KW-1185">Reference proteome</keyword>
<evidence type="ECO:0008006" key="3">
    <source>
        <dbReference type="Google" id="ProtNLM"/>
    </source>
</evidence>
<reference evidence="1" key="1">
    <citation type="journal article" date="2014" name="Int. J. Syst. Evol. Microbiol.">
        <title>Complete genome sequence of Corynebacterium casei LMG S-19264T (=DSM 44701T), isolated from a smear-ripened cheese.</title>
        <authorList>
            <consortium name="US DOE Joint Genome Institute (JGI-PGF)"/>
            <person name="Walter F."/>
            <person name="Albersmeier A."/>
            <person name="Kalinowski J."/>
            <person name="Ruckert C."/>
        </authorList>
    </citation>
    <scope>NUCLEOTIDE SEQUENCE</scope>
    <source>
        <strain evidence="1">CGMCC 1.15448</strain>
    </source>
</reference>
<comment type="caution">
    <text evidence="1">The sequence shown here is derived from an EMBL/GenBank/DDBJ whole genome shotgun (WGS) entry which is preliminary data.</text>
</comment>